<gene>
    <name evidence="5" type="ORF">KVH43_04170</name>
</gene>
<dbReference type="CDD" id="cd07377">
    <property type="entry name" value="WHTH_GntR"/>
    <property type="match status" value="1"/>
</dbReference>
<evidence type="ECO:0000259" key="4">
    <source>
        <dbReference type="PROSITE" id="PS50949"/>
    </source>
</evidence>
<dbReference type="CDD" id="cd00609">
    <property type="entry name" value="AAT_like"/>
    <property type="match status" value="1"/>
</dbReference>
<name>A0ABX8RCX8_9CLOT</name>
<dbReference type="RefSeq" id="WP_218283616.1">
    <property type="nucleotide sequence ID" value="NZ_CP078093.1"/>
</dbReference>
<keyword evidence="1" id="KW-0805">Transcription regulation</keyword>
<proteinExistence type="predicted"/>
<dbReference type="PROSITE" id="PS50949">
    <property type="entry name" value="HTH_GNTR"/>
    <property type="match status" value="1"/>
</dbReference>
<dbReference type="InterPro" id="IPR004839">
    <property type="entry name" value="Aminotransferase_I/II_large"/>
</dbReference>
<dbReference type="InterPro" id="IPR051446">
    <property type="entry name" value="HTH_trans_reg/aminotransferase"/>
</dbReference>
<reference evidence="5" key="1">
    <citation type="submission" date="2021-07" db="EMBL/GenBank/DDBJ databases">
        <title>Complete genome sequence of Crassaminicella sp. 143-21, isolated from a deep-sea hydrothermal vent.</title>
        <authorList>
            <person name="Li X."/>
        </authorList>
    </citation>
    <scope>NUCLEOTIDE SEQUENCE</scope>
    <source>
        <strain evidence="5">143-21</strain>
    </source>
</reference>
<sequence length="483" mass="54922">MIHIDWKPSRDISKTLYMQIVDYFKEKISSGDWPVGSSIPTQRDLARKFEVNRSTIVAALDELKAEGILEGNGKGGTRIINNSIPLLSNIQPNWQSYIEEGIHIPNLNTIKRINELEFESSFIRLSTGEASPDLFPTKKMEIILKEVSQNIKNLGYEESKGMLYLREHISKYLKKYGIHVSASSILIVSGALQAIQLIAMGLLQPGSTVFLEKPSYLYSLQILQSVGMRRCGIPIDEEGIQGNLIPKYTKKNKSSILYIIPNFQNPTGTVMSQRRRKELIKICQKEKMPIIEDDVYRELWIDTPPPSPLKSLDTNGLVLYVGSVSKTLSPGLRIGWIAGPEPVIDRLADIKMQTDYGSSSLAQLTVGKWLETGLYEEHIEYLRKQLHIRREVTIDALETYFSDIATWKIPSGGYYVWVTLKDSIAMYKLFDEACKIGILLYPGYIYDLSHNQSLRISYSYASIKDLKEGLYRLSKLIRKLKKI</sequence>
<evidence type="ECO:0000256" key="3">
    <source>
        <dbReference type="ARBA" id="ARBA00023163"/>
    </source>
</evidence>
<dbReference type="SMART" id="SM00345">
    <property type="entry name" value="HTH_GNTR"/>
    <property type="match status" value="1"/>
</dbReference>
<dbReference type="Pfam" id="PF00155">
    <property type="entry name" value="Aminotran_1_2"/>
    <property type="match status" value="1"/>
</dbReference>
<dbReference type="InterPro" id="IPR000524">
    <property type="entry name" value="Tscrpt_reg_HTH_GntR"/>
</dbReference>
<keyword evidence="2" id="KW-0238">DNA-binding</keyword>
<dbReference type="GO" id="GO:0008483">
    <property type="term" value="F:transaminase activity"/>
    <property type="evidence" value="ECO:0007669"/>
    <property type="project" value="UniProtKB-KW"/>
</dbReference>
<dbReference type="Pfam" id="PF00392">
    <property type="entry name" value="GntR"/>
    <property type="match status" value="1"/>
</dbReference>
<keyword evidence="5" id="KW-0032">Aminotransferase</keyword>
<dbReference type="PANTHER" id="PTHR46577:SF2">
    <property type="entry name" value="TRANSCRIPTIONAL REGULATORY PROTEIN"/>
    <property type="match status" value="1"/>
</dbReference>
<evidence type="ECO:0000313" key="5">
    <source>
        <dbReference type="EMBL" id="QXM06923.1"/>
    </source>
</evidence>
<dbReference type="Proteomes" id="UP000886818">
    <property type="component" value="Chromosome"/>
</dbReference>
<accession>A0ABX8RCX8</accession>
<feature type="domain" description="HTH gntR-type" evidence="4">
    <location>
        <begin position="14"/>
        <end position="82"/>
    </location>
</feature>
<keyword evidence="3" id="KW-0804">Transcription</keyword>
<evidence type="ECO:0000313" key="6">
    <source>
        <dbReference type="Proteomes" id="UP000886818"/>
    </source>
</evidence>
<keyword evidence="6" id="KW-1185">Reference proteome</keyword>
<evidence type="ECO:0000256" key="1">
    <source>
        <dbReference type="ARBA" id="ARBA00023015"/>
    </source>
</evidence>
<evidence type="ECO:0000256" key="2">
    <source>
        <dbReference type="ARBA" id="ARBA00023125"/>
    </source>
</evidence>
<protein>
    <submittedName>
        <fullName evidence="5">PLP-dependent aminotransferase family protein</fullName>
    </submittedName>
</protein>
<organism evidence="5 6">
    <name type="scientific">Crassaminicella indica</name>
    <dbReference type="NCBI Taxonomy" id="2855394"/>
    <lineage>
        <taxon>Bacteria</taxon>
        <taxon>Bacillati</taxon>
        <taxon>Bacillota</taxon>
        <taxon>Clostridia</taxon>
        <taxon>Eubacteriales</taxon>
        <taxon>Clostridiaceae</taxon>
        <taxon>Crassaminicella</taxon>
    </lineage>
</organism>
<keyword evidence="5" id="KW-0808">Transferase</keyword>
<dbReference type="PANTHER" id="PTHR46577">
    <property type="entry name" value="HTH-TYPE TRANSCRIPTIONAL REGULATORY PROTEIN GABR"/>
    <property type="match status" value="1"/>
</dbReference>
<dbReference type="EMBL" id="CP078093">
    <property type="protein sequence ID" value="QXM06923.1"/>
    <property type="molecule type" value="Genomic_DNA"/>
</dbReference>